<feature type="compositionally biased region" description="Low complexity" evidence="1">
    <location>
        <begin position="166"/>
        <end position="203"/>
    </location>
</feature>
<reference evidence="3" key="1">
    <citation type="submission" date="2024-06" db="EMBL/GenBank/DDBJ databases">
        <authorList>
            <person name="Ryan C."/>
        </authorList>
    </citation>
    <scope>NUCLEOTIDE SEQUENCE [LARGE SCALE GENOMIC DNA]</scope>
</reference>
<dbReference type="SUPFAM" id="SSF54001">
    <property type="entry name" value="Cysteine proteinases"/>
    <property type="match status" value="1"/>
</dbReference>
<dbReference type="EMBL" id="OZ075113">
    <property type="protein sequence ID" value="CAL5023757.1"/>
    <property type="molecule type" value="Genomic_DNA"/>
</dbReference>
<feature type="compositionally biased region" description="Low complexity" evidence="1">
    <location>
        <begin position="69"/>
        <end position="86"/>
    </location>
</feature>
<dbReference type="AlphaFoldDB" id="A0ABC9CPE5"/>
<evidence type="ECO:0000313" key="3">
    <source>
        <dbReference type="Proteomes" id="UP001497457"/>
    </source>
</evidence>
<proteinExistence type="predicted"/>
<feature type="region of interest" description="Disordered" evidence="1">
    <location>
        <begin position="1"/>
        <end position="212"/>
    </location>
</feature>
<gene>
    <name evidence="2" type="ORF">URODEC1_LOCUS77143</name>
</gene>
<dbReference type="Gene3D" id="3.90.70.10">
    <property type="entry name" value="Cysteine proteinases"/>
    <property type="match status" value="1"/>
</dbReference>
<accession>A0ABC9CPE5</accession>
<protein>
    <recommendedName>
        <fullName evidence="4">Peptidase C1A papain C-terminal domain-containing protein</fullName>
    </recommendedName>
</protein>
<organism evidence="2 3">
    <name type="scientific">Urochloa decumbens</name>
    <dbReference type="NCBI Taxonomy" id="240449"/>
    <lineage>
        <taxon>Eukaryota</taxon>
        <taxon>Viridiplantae</taxon>
        <taxon>Streptophyta</taxon>
        <taxon>Embryophyta</taxon>
        <taxon>Tracheophyta</taxon>
        <taxon>Spermatophyta</taxon>
        <taxon>Magnoliopsida</taxon>
        <taxon>Liliopsida</taxon>
        <taxon>Poales</taxon>
        <taxon>Poaceae</taxon>
        <taxon>PACMAD clade</taxon>
        <taxon>Panicoideae</taxon>
        <taxon>Panicodae</taxon>
        <taxon>Paniceae</taxon>
        <taxon>Melinidinae</taxon>
        <taxon>Urochloa</taxon>
    </lineage>
</organism>
<dbReference type="Proteomes" id="UP001497457">
    <property type="component" value="Chromosome 3rd"/>
</dbReference>
<evidence type="ECO:0000256" key="1">
    <source>
        <dbReference type="SAM" id="MobiDB-lite"/>
    </source>
</evidence>
<reference evidence="2 3" key="2">
    <citation type="submission" date="2024-10" db="EMBL/GenBank/DDBJ databases">
        <authorList>
            <person name="Ryan C."/>
        </authorList>
    </citation>
    <scope>NUCLEOTIDE SEQUENCE [LARGE SCALE GENOMIC DNA]</scope>
</reference>
<dbReference type="InterPro" id="IPR038765">
    <property type="entry name" value="Papain-like_cys_pep_sf"/>
</dbReference>
<sequence length="538" mass="57717">MAPVRRGAPFRGPSRLDWLLRVRRKRAPPPPSPSPSPSPPSVPPPSISPPPSPSAEMMPNAWPLPLLHASVGSTPTPSPSVSPTRATSKRKAEESPLAGSDSDGDGETSSAATAPCRKMRRATSTGPEESPPRASSVSIPDASTTVAPTPASSQESPPRTSSERIPSATTAAAPTLASSEESPPRTSSERFPAATTTMAAAPASSDTIASSSGEATSVPAWMKAMTLLEKIRTLIPRAFRPYYPRTVERGTRSAKEAKPWTCKVCNYENKPTQHLLFDLPATICEECCFPPHEGATDFDFCFADLGMNDFCPIGHVKKQIGNTCIAYTIASAVEVTHRVMMILLGEEEALTKYGPFINVDDLLKKYAKRCSGKGCEVGSITYGAHSVIDMLSIMRSDGIMGLENGCVHKIADWAYISADDFTAIITALANGYPLIAGFYCGKRVGQLRPGEIYVPPEMDSVSESGQRPVGHAVLLVGARQEGAEQIVYFLSSSGEWFCQRCNEGDRIRGGIGAIRNKDLCLPPIQILRFNESHTQMIL</sequence>
<keyword evidence="3" id="KW-1185">Reference proteome</keyword>
<evidence type="ECO:0008006" key="4">
    <source>
        <dbReference type="Google" id="ProtNLM"/>
    </source>
</evidence>
<name>A0ABC9CPE5_9POAL</name>
<feature type="compositionally biased region" description="Polar residues" evidence="1">
    <location>
        <begin position="122"/>
        <end position="164"/>
    </location>
</feature>
<feature type="compositionally biased region" description="Pro residues" evidence="1">
    <location>
        <begin position="28"/>
        <end position="53"/>
    </location>
</feature>
<evidence type="ECO:0000313" key="2">
    <source>
        <dbReference type="EMBL" id="CAL5023757.1"/>
    </source>
</evidence>